<evidence type="ECO:0000256" key="2">
    <source>
        <dbReference type="ARBA" id="ARBA00005992"/>
    </source>
</evidence>
<feature type="active site" description="Proton donor/acceptor" evidence="9">
    <location>
        <position position="104"/>
    </location>
</feature>
<dbReference type="Proteomes" id="UP000549052">
    <property type="component" value="Unassembled WGS sequence"/>
</dbReference>
<dbReference type="UniPathway" id="UPA00219"/>
<dbReference type="GO" id="GO:0071555">
    <property type="term" value="P:cell wall organization"/>
    <property type="evidence" value="ECO:0007669"/>
    <property type="project" value="UniProtKB-UniRule"/>
</dbReference>
<dbReference type="InterPro" id="IPR005490">
    <property type="entry name" value="LD_TPept_cat_dom"/>
</dbReference>
<dbReference type="RefSeq" id="WP_348643898.1">
    <property type="nucleotide sequence ID" value="NZ_JACGXN010000004.1"/>
</dbReference>
<dbReference type="PANTHER" id="PTHR30582">
    <property type="entry name" value="L,D-TRANSPEPTIDASE"/>
    <property type="match status" value="1"/>
</dbReference>
<name>A0A839EL68_9HYPH</name>
<protein>
    <submittedName>
        <fullName evidence="11">Lipoprotein-anchoring transpeptidase ErfK/SrfK</fullName>
    </submittedName>
</protein>
<evidence type="ECO:0000256" key="1">
    <source>
        <dbReference type="ARBA" id="ARBA00004752"/>
    </source>
</evidence>
<dbReference type="InterPro" id="IPR038063">
    <property type="entry name" value="Transpep_catalytic_dom"/>
</dbReference>
<dbReference type="GO" id="GO:0008360">
    <property type="term" value="P:regulation of cell shape"/>
    <property type="evidence" value="ECO:0007669"/>
    <property type="project" value="UniProtKB-UniRule"/>
</dbReference>
<evidence type="ECO:0000256" key="3">
    <source>
        <dbReference type="ARBA" id="ARBA00022676"/>
    </source>
</evidence>
<reference evidence="11 12" key="1">
    <citation type="submission" date="2020-07" db="EMBL/GenBank/DDBJ databases">
        <title>Genomic Encyclopedia of Type Strains, Phase IV (KMG-V): Genome sequencing to study the core and pangenomes of soil and plant-associated prokaryotes.</title>
        <authorList>
            <person name="Whitman W."/>
        </authorList>
    </citation>
    <scope>NUCLEOTIDE SEQUENCE [LARGE SCALE GENOMIC DNA]</scope>
    <source>
        <strain evidence="11 12">AN3</strain>
    </source>
</reference>
<dbReference type="FunFam" id="2.40.440.10:FF:000002">
    <property type="entry name" value="L,D-transpeptidase ErfK/SrfK"/>
    <property type="match status" value="1"/>
</dbReference>
<dbReference type="AlphaFoldDB" id="A0A839EL68"/>
<dbReference type="Gene3D" id="2.40.440.10">
    <property type="entry name" value="L,D-transpeptidase catalytic domain-like"/>
    <property type="match status" value="1"/>
</dbReference>
<accession>A0A839EL68</accession>
<feature type="domain" description="L,D-TPase catalytic" evidence="10">
    <location>
        <begin position="16"/>
        <end position="144"/>
    </location>
</feature>
<evidence type="ECO:0000313" key="11">
    <source>
        <dbReference type="EMBL" id="MBA8879569.1"/>
    </source>
</evidence>
<comment type="pathway">
    <text evidence="1 9">Cell wall biogenesis; peptidoglycan biosynthesis.</text>
</comment>
<keyword evidence="11" id="KW-0449">Lipoprotein</keyword>
<evidence type="ECO:0000256" key="9">
    <source>
        <dbReference type="PROSITE-ProRule" id="PRU01373"/>
    </source>
</evidence>
<evidence type="ECO:0000259" key="10">
    <source>
        <dbReference type="PROSITE" id="PS52029"/>
    </source>
</evidence>
<evidence type="ECO:0000256" key="7">
    <source>
        <dbReference type="ARBA" id="ARBA00022984"/>
    </source>
</evidence>
<evidence type="ECO:0000256" key="4">
    <source>
        <dbReference type="ARBA" id="ARBA00022679"/>
    </source>
</evidence>
<gene>
    <name evidence="11" type="ORF">FHW16_003288</name>
</gene>
<keyword evidence="4" id="KW-0808">Transferase</keyword>
<dbReference type="EMBL" id="JACGXN010000004">
    <property type="protein sequence ID" value="MBA8879569.1"/>
    <property type="molecule type" value="Genomic_DNA"/>
</dbReference>
<keyword evidence="12" id="KW-1185">Reference proteome</keyword>
<evidence type="ECO:0000313" key="12">
    <source>
        <dbReference type="Proteomes" id="UP000549052"/>
    </source>
</evidence>
<keyword evidence="3" id="KW-0328">Glycosyltransferase</keyword>
<comment type="caution">
    <text evidence="11">The sequence shown here is derived from an EMBL/GenBank/DDBJ whole genome shotgun (WGS) entry which is preliminary data.</text>
</comment>
<keyword evidence="8 9" id="KW-0961">Cell wall biogenesis/degradation</keyword>
<feature type="active site" description="Nucleophile" evidence="9">
    <location>
        <position position="120"/>
    </location>
</feature>
<keyword evidence="6 9" id="KW-0133">Cell shape</keyword>
<comment type="similarity">
    <text evidence="2">Belongs to the YkuD family.</text>
</comment>
<evidence type="ECO:0000256" key="8">
    <source>
        <dbReference type="ARBA" id="ARBA00023316"/>
    </source>
</evidence>
<dbReference type="CDD" id="cd16913">
    <property type="entry name" value="YkuD_like"/>
    <property type="match status" value="1"/>
</dbReference>
<keyword evidence="5" id="KW-0378">Hydrolase</keyword>
<keyword evidence="7 9" id="KW-0573">Peptidoglycan synthesis</keyword>
<dbReference type="SUPFAM" id="SSF141523">
    <property type="entry name" value="L,D-transpeptidase catalytic domain-like"/>
    <property type="match status" value="1"/>
</dbReference>
<evidence type="ECO:0000256" key="5">
    <source>
        <dbReference type="ARBA" id="ARBA00022801"/>
    </source>
</evidence>
<dbReference type="PROSITE" id="PS52029">
    <property type="entry name" value="LD_TPASE"/>
    <property type="match status" value="1"/>
</dbReference>
<dbReference type="GO" id="GO:0018104">
    <property type="term" value="P:peptidoglycan-protein cross-linking"/>
    <property type="evidence" value="ECO:0007669"/>
    <property type="project" value="TreeGrafter"/>
</dbReference>
<dbReference type="GO" id="GO:0071972">
    <property type="term" value="F:peptidoglycan L,D-transpeptidase activity"/>
    <property type="evidence" value="ECO:0007669"/>
    <property type="project" value="TreeGrafter"/>
</dbReference>
<dbReference type="GO" id="GO:0005576">
    <property type="term" value="C:extracellular region"/>
    <property type="evidence" value="ECO:0007669"/>
    <property type="project" value="TreeGrafter"/>
</dbReference>
<proteinExistence type="inferred from homology"/>
<dbReference type="Pfam" id="PF03734">
    <property type="entry name" value="YkuD"/>
    <property type="match status" value="1"/>
</dbReference>
<organism evidence="11 12">
    <name type="scientific">Phyllobacterium myrsinacearum</name>
    <dbReference type="NCBI Taxonomy" id="28101"/>
    <lineage>
        <taxon>Bacteria</taxon>
        <taxon>Pseudomonadati</taxon>
        <taxon>Pseudomonadota</taxon>
        <taxon>Alphaproteobacteria</taxon>
        <taxon>Hyphomicrobiales</taxon>
        <taxon>Phyllobacteriaceae</taxon>
        <taxon>Phyllobacterium</taxon>
    </lineage>
</organism>
<dbReference type="GO" id="GO:0016757">
    <property type="term" value="F:glycosyltransferase activity"/>
    <property type="evidence" value="ECO:0007669"/>
    <property type="project" value="UniProtKB-KW"/>
</dbReference>
<evidence type="ECO:0000256" key="6">
    <source>
        <dbReference type="ARBA" id="ARBA00022960"/>
    </source>
</evidence>
<sequence>MADPKYITYAGNEVAGTIVIDTRKMSLLLVLGDRALLYPIGVGREGFAWHGVEQVSRKAKWPSWTPPADMLKRRPDLPVSMPGGSDNPLGSRAIYLGQSLYRIHGTNEPETIGTTSSSGCFRMLNSHVNDLYDRVRIGAKVVVM</sequence>
<dbReference type="PANTHER" id="PTHR30582:SF24">
    <property type="entry name" value="L,D-TRANSPEPTIDASE ERFK_SRFK-RELATED"/>
    <property type="match status" value="1"/>
</dbReference>
<dbReference type="InterPro" id="IPR050979">
    <property type="entry name" value="LD-transpeptidase"/>
</dbReference>